<dbReference type="eggNOG" id="ENOG502TKTK">
    <property type="taxonomic scope" value="Eukaryota"/>
</dbReference>
<dbReference type="HOGENOM" id="CLU_028840_1_3_1"/>
<evidence type="ECO:0000313" key="2">
    <source>
        <dbReference type="EMBL" id="EGT45718.1"/>
    </source>
</evidence>
<evidence type="ECO:0000259" key="1">
    <source>
        <dbReference type="PROSITE" id="PS50181"/>
    </source>
</evidence>
<reference evidence="3" key="1">
    <citation type="submission" date="2011-07" db="EMBL/GenBank/DDBJ databases">
        <authorList>
            <consortium name="Caenorhabditis brenneri Sequencing and Analysis Consortium"/>
            <person name="Wilson R.K."/>
        </authorList>
    </citation>
    <scope>NUCLEOTIDE SEQUENCE [LARGE SCALE GENOMIC DNA]</scope>
    <source>
        <strain evidence="3">PB2801</strain>
    </source>
</reference>
<feature type="domain" description="F-box" evidence="1">
    <location>
        <begin position="7"/>
        <end position="56"/>
    </location>
</feature>
<dbReference type="PROSITE" id="PS50181">
    <property type="entry name" value="FBOX"/>
    <property type="match status" value="1"/>
</dbReference>
<dbReference type="AlphaFoldDB" id="G0MC51"/>
<dbReference type="InParanoid" id="G0MC51"/>
<dbReference type="FunCoup" id="G0MC51">
    <property type="interactions" value="1068"/>
</dbReference>
<dbReference type="InterPro" id="IPR053222">
    <property type="entry name" value="Zygotic_Embryogenesis-Asso"/>
</dbReference>
<dbReference type="OrthoDB" id="5909470at2759"/>
<evidence type="ECO:0000313" key="3">
    <source>
        <dbReference type="Proteomes" id="UP000008068"/>
    </source>
</evidence>
<dbReference type="OMA" id="HIWANCH"/>
<dbReference type="InterPro" id="IPR012885">
    <property type="entry name" value="F-box_Sdz-33"/>
</dbReference>
<dbReference type="Pfam" id="PF07735">
    <property type="entry name" value="FBA_2"/>
    <property type="match status" value="1"/>
</dbReference>
<name>G0MC51_CAEBE</name>
<accession>G0MC51</accession>
<protein>
    <recommendedName>
        <fullName evidence="1">F-box domain-containing protein</fullName>
    </recommendedName>
</protein>
<gene>
    <name evidence="2" type="ORF">CAEBREN_17084</name>
</gene>
<proteinExistence type="predicted"/>
<dbReference type="EMBL" id="GL379789">
    <property type="protein sequence ID" value="EGT45718.1"/>
    <property type="molecule type" value="Genomic_DNA"/>
</dbReference>
<dbReference type="PANTHER" id="PTHR22899:SF0">
    <property type="entry name" value="F-BOX ASSOCIATED DOMAIN-CONTAINING PROTEIN-RELATED"/>
    <property type="match status" value="1"/>
</dbReference>
<dbReference type="PANTHER" id="PTHR22899">
    <property type="entry name" value="CYCLIN-RELATED F-BOX FAMILY"/>
    <property type="match status" value="1"/>
</dbReference>
<dbReference type="Proteomes" id="UP000008068">
    <property type="component" value="Unassembled WGS sequence"/>
</dbReference>
<sequence>MAVVASRFPLLRLPIKALNHAVKTMDILDRISLSLVSKVTKSVVVRCGVSISFIRFYMQEAFFVTLTHQNLDFTWCLSQRHKTWDGSNPVELTAASVVQVAKSRTENYRWKKEGFEIKDWIKHFQDITRIHYIHRIVFGKEGERFDVDSVARTIKPFNVNALVVSNECSSKYANSIFKKVHTNHISLVRNLFPRKVALGKVLIQNSNTVYTHTNFPIKLNDLLMMNCEVFDMQARRNFSLKIFNRFLKIWRTGFNRRLTRVMIKFSGNFAPDKNVILKGIDYIEVTPTRFDFRGANGSRATLLFQHRLSRIMLFVSDGNRIQL</sequence>
<dbReference type="Pfam" id="PF00646">
    <property type="entry name" value="F-box"/>
    <property type="match status" value="1"/>
</dbReference>
<keyword evidence="3" id="KW-1185">Reference proteome</keyword>
<dbReference type="InterPro" id="IPR001810">
    <property type="entry name" value="F-box_dom"/>
</dbReference>
<organism evidence="3">
    <name type="scientific">Caenorhabditis brenneri</name>
    <name type="common">Nematode worm</name>
    <dbReference type="NCBI Taxonomy" id="135651"/>
    <lineage>
        <taxon>Eukaryota</taxon>
        <taxon>Metazoa</taxon>
        <taxon>Ecdysozoa</taxon>
        <taxon>Nematoda</taxon>
        <taxon>Chromadorea</taxon>
        <taxon>Rhabditida</taxon>
        <taxon>Rhabditina</taxon>
        <taxon>Rhabditomorpha</taxon>
        <taxon>Rhabditoidea</taxon>
        <taxon>Rhabditidae</taxon>
        <taxon>Peloderinae</taxon>
        <taxon>Caenorhabditis</taxon>
    </lineage>
</organism>